<proteinExistence type="predicted"/>
<dbReference type="RefSeq" id="WP_208177275.1">
    <property type="nucleotide sequence ID" value="NZ_JAGETZ010000012.1"/>
</dbReference>
<organism evidence="1 2">
    <name type="scientific">Hymenobacter negativus</name>
    <dbReference type="NCBI Taxonomy" id="2795026"/>
    <lineage>
        <taxon>Bacteria</taxon>
        <taxon>Pseudomonadati</taxon>
        <taxon>Bacteroidota</taxon>
        <taxon>Cytophagia</taxon>
        <taxon>Cytophagales</taxon>
        <taxon>Hymenobacteraceae</taxon>
        <taxon>Hymenobacter</taxon>
    </lineage>
</organism>
<dbReference type="EMBL" id="JAGETZ010000012">
    <property type="protein sequence ID" value="MBO2011582.1"/>
    <property type="molecule type" value="Genomic_DNA"/>
</dbReference>
<evidence type="ECO:0000313" key="1">
    <source>
        <dbReference type="EMBL" id="MBO2011582.1"/>
    </source>
</evidence>
<evidence type="ECO:0000313" key="2">
    <source>
        <dbReference type="Proteomes" id="UP000664369"/>
    </source>
</evidence>
<gene>
    <name evidence="1" type="ORF">J4E00_21125</name>
</gene>
<accession>A0ABS3QK18</accession>
<reference evidence="1 2" key="1">
    <citation type="submission" date="2021-03" db="EMBL/GenBank/DDBJ databases">
        <authorList>
            <person name="Kim M.K."/>
        </authorList>
    </citation>
    <scope>NUCLEOTIDE SEQUENCE [LARGE SCALE GENOMIC DNA]</scope>
    <source>
        <strain evidence="1 2">BT442</strain>
    </source>
</reference>
<sequence length="239" mass="26541">MNNLLALTINAHGGLTRWNELKTLSAHLVQGGIIWGLKGHAGMVDEVNVAIDLHQPWTSHFPFGAPNYRTSVTPDRAVIETTGGEVVEELANPRASFAGYGLETPWSNLQLSYFVGYAMWNYLTAPFSFGRPGFEVKELEPWEEAGQTLRRLLVTFPADVATHNPVQTFYIATSGLLWRHDYNVDINGGTPAVHYFSNHVTVAGITLPTKHLIYLRNEDLSHSPEPLVVSIELSDIKFS</sequence>
<comment type="caution">
    <text evidence="1">The sequence shown here is derived from an EMBL/GenBank/DDBJ whole genome shotgun (WGS) entry which is preliminary data.</text>
</comment>
<keyword evidence="2" id="KW-1185">Reference proteome</keyword>
<dbReference type="Proteomes" id="UP000664369">
    <property type="component" value="Unassembled WGS sequence"/>
</dbReference>
<protein>
    <submittedName>
        <fullName evidence="1">Uncharacterized protein</fullName>
    </submittedName>
</protein>
<name>A0ABS3QK18_9BACT</name>